<name>A0ABQ9HX67_9NEOP</name>
<proteinExistence type="predicted"/>
<keyword evidence="3" id="KW-1185">Reference proteome</keyword>
<gene>
    <name evidence="2" type="ORF">PR048_008450</name>
</gene>
<protein>
    <submittedName>
        <fullName evidence="2">Uncharacterized protein</fullName>
    </submittedName>
</protein>
<dbReference type="EMBL" id="JARBHB010000003">
    <property type="protein sequence ID" value="KAJ8888956.1"/>
    <property type="molecule type" value="Genomic_DNA"/>
</dbReference>
<evidence type="ECO:0000256" key="1">
    <source>
        <dbReference type="SAM" id="MobiDB-lite"/>
    </source>
</evidence>
<accession>A0ABQ9HX67</accession>
<feature type="compositionally biased region" description="Low complexity" evidence="1">
    <location>
        <begin position="269"/>
        <end position="286"/>
    </location>
</feature>
<reference evidence="2 3" key="1">
    <citation type="submission" date="2023-02" db="EMBL/GenBank/DDBJ databases">
        <title>LHISI_Scaffold_Assembly.</title>
        <authorList>
            <person name="Stuart O.P."/>
            <person name="Cleave R."/>
            <person name="Magrath M.J.L."/>
            <person name="Mikheyev A.S."/>
        </authorList>
    </citation>
    <scope>NUCLEOTIDE SEQUENCE [LARGE SCALE GENOMIC DNA]</scope>
    <source>
        <strain evidence="2">Daus_M_001</strain>
        <tissue evidence="2">Leg muscle</tissue>
    </source>
</reference>
<evidence type="ECO:0000313" key="3">
    <source>
        <dbReference type="Proteomes" id="UP001159363"/>
    </source>
</evidence>
<comment type="caution">
    <text evidence="2">The sequence shown here is derived from an EMBL/GenBank/DDBJ whole genome shotgun (WGS) entry which is preliminary data.</text>
</comment>
<organism evidence="2 3">
    <name type="scientific">Dryococelus australis</name>
    <dbReference type="NCBI Taxonomy" id="614101"/>
    <lineage>
        <taxon>Eukaryota</taxon>
        <taxon>Metazoa</taxon>
        <taxon>Ecdysozoa</taxon>
        <taxon>Arthropoda</taxon>
        <taxon>Hexapoda</taxon>
        <taxon>Insecta</taxon>
        <taxon>Pterygota</taxon>
        <taxon>Neoptera</taxon>
        <taxon>Polyneoptera</taxon>
        <taxon>Phasmatodea</taxon>
        <taxon>Verophasmatodea</taxon>
        <taxon>Anareolatae</taxon>
        <taxon>Phasmatidae</taxon>
        <taxon>Eurycanthinae</taxon>
        <taxon>Dryococelus</taxon>
    </lineage>
</organism>
<evidence type="ECO:0000313" key="2">
    <source>
        <dbReference type="EMBL" id="KAJ8888956.1"/>
    </source>
</evidence>
<sequence>MRERTRCSLTTPFSRRIKPSLTQHGYLWSTFVMSTCFLDQQGPQTSRPSRKFETRLEVNFSQQQVRRICRFSCASCGRIFFGNKVSSGRACKLVFSTVIPLSYTVHKTWLPFPDCSEIRSARYKCDDRPRRSVLEYGQLHDGEVFCVALKTIKLKLTCKNDATESAHDYCKQKDKTASCQEVLMEMMTELDGPKKRNLFSKALERCRFWILVRGNREGRCRWSARFHRDLLFPSPLRSSAAPYTVRFTPIGSQNPAKEFELPTSNFSTARASAAQRSTATRRCSSALDENVPNHPNATYPGRWTGRADGHHCHQISSPSSVLFVATSHDPRGRWGHGGSAVRTLASDQGDPGLIPDRDTPDFRMWESCRTRPLVGWFSRISPVSPPFHSGAVPYLNHPHRLSRPRYYIRFRCDSLADAALESWRSRAATRVEIGGDRTAPDHGVKESASGKHAGRRQLEAWLAISRSSRGCAVVHRWAIIIEIIWAMLRPFVFTTPRPVRPCAHMQTRPRRLRSYVCTATYKSSPCGTHLRHRTDIVRTCAHGLMGRVWLVSDATSGPAMVPGFNFCSNSFLLASHQGDPGSIPGRLTPDFRMWESCRRTPLVGGFFSGISRFPPPFHSNAAPYSPCFTLICSQDLAVKSRPNDFAHLACNWCASARHIILNVRI</sequence>
<feature type="region of interest" description="Disordered" evidence="1">
    <location>
        <begin position="269"/>
        <end position="295"/>
    </location>
</feature>
<dbReference type="Proteomes" id="UP001159363">
    <property type="component" value="Chromosome 3"/>
</dbReference>